<evidence type="ECO:0008006" key="4">
    <source>
        <dbReference type="Google" id="ProtNLM"/>
    </source>
</evidence>
<sequence length="237" mass="27681">MILNDLYYLLTDKRWFVDHIRKKYNGISKSKIVQLPITWGLKRLPLKDEVRLATLLLILLLISFAMLVSTNGALVDNFPRFFKMNREPFYSLSVPLVILFCLGIYYKLRVKFSLNNNGVRSSERLRNSHIGISVDQLVLPPFIRQFSVQKTLGGTPPFLNPITLSSSQISQIDVKWYQYYSSRNDYSFRQNQIDSIEIKLIDGQVYILNSWVFPYSSLLYLFIKFNYPVSLDDIGDR</sequence>
<evidence type="ECO:0000313" key="3">
    <source>
        <dbReference type="Proteomes" id="UP000619118"/>
    </source>
</evidence>
<protein>
    <recommendedName>
        <fullName evidence="4">DUF3592 domain-containing protein</fullName>
    </recommendedName>
</protein>
<proteinExistence type="predicted"/>
<feature type="transmembrane region" description="Helical" evidence="1">
    <location>
        <begin position="205"/>
        <end position="223"/>
    </location>
</feature>
<feature type="transmembrane region" description="Helical" evidence="1">
    <location>
        <begin position="50"/>
        <end position="69"/>
    </location>
</feature>
<dbReference type="EMBL" id="BMQX01000065">
    <property type="protein sequence ID" value="GGQ36444.1"/>
    <property type="molecule type" value="Genomic_DNA"/>
</dbReference>
<comment type="caution">
    <text evidence="2">The sequence shown here is derived from an EMBL/GenBank/DDBJ whole genome shotgun (WGS) entry which is preliminary data.</text>
</comment>
<gene>
    <name evidence="2" type="ORF">GCM10009411_39280</name>
</gene>
<keyword evidence="1" id="KW-0472">Membrane</keyword>
<evidence type="ECO:0000313" key="2">
    <source>
        <dbReference type="EMBL" id="GGQ36444.1"/>
    </source>
</evidence>
<keyword evidence="3" id="KW-1185">Reference proteome</keyword>
<feature type="transmembrane region" description="Helical" evidence="1">
    <location>
        <begin position="89"/>
        <end position="106"/>
    </location>
</feature>
<organism evidence="2 3">
    <name type="scientific">Shewanella litoralis</name>
    <dbReference type="NCBI Taxonomy" id="2282700"/>
    <lineage>
        <taxon>Bacteria</taxon>
        <taxon>Pseudomonadati</taxon>
        <taxon>Pseudomonadota</taxon>
        <taxon>Gammaproteobacteria</taxon>
        <taxon>Alteromonadales</taxon>
        <taxon>Shewanellaceae</taxon>
        <taxon>Shewanella</taxon>
    </lineage>
</organism>
<keyword evidence="1" id="KW-0812">Transmembrane</keyword>
<keyword evidence="1" id="KW-1133">Transmembrane helix</keyword>
<evidence type="ECO:0000256" key="1">
    <source>
        <dbReference type="SAM" id="Phobius"/>
    </source>
</evidence>
<accession>A0ABQ2RNY5</accession>
<dbReference type="Proteomes" id="UP000619118">
    <property type="component" value="Unassembled WGS sequence"/>
</dbReference>
<name>A0ABQ2RNY5_9GAMM</name>
<reference evidence="3" key="1">
    <citation type="journal article" date="2019" name="Int. J. Syst. Evol. Microbiol.">
        <title>The Global Catalogue of Microorganisms (GCM) 10K type strain sequencing project: providing services to taxonomists for standard genome sequencing and annotation.</title>
        <authorList>
            <consortium name="The Broad Institute Genomics Platform"/>
            <consortium name="The Broad Institute Genome Sequencing Center for Infectious Disease"/>
            <person name="Wu L."/>
            <person name="Ma J."/>
        </authorList>
    </citation>
    <scope>NUCLEOTIDE SEQUENCE [LARGE SCALE GENOMIC DNA]</scope>
    <source>
        <strain evidence="3">JCM 32306</strain>
    </source>
</reference>